<dbReference type="SUPFAM" id="SSF55486">
    <property type="entry name" value="Metalloproteases ('zincins'), catalytic domain"/>
    <property type="match status" value="1"/>
</dbReference>
<evidence type="ECO:0000256" key="8">
    <source>
        <dbReference type="ARBA" id="ARBA00023157"/>
    </source>
</evidence>
<evidence type="ECO:0000256" key="1">
    <source>
        <dbReference type="ARBA" id="ARBA00008721"/>
    </source>
</evidence>
<dbReference type="GO" id="GO:0008237">
    <property type="term" value="F:metallopeptidase activity"/>
    <property type="evidence" value="ECO:0007669"/>
    <property type="project" value="UniProtKB-KW"/>
</dbReference>
<evidence type="ECO:0000256" key="4">
    <source>
        <dbReference type="ARBA" id="ARBA00022729"/>
    </source>
</evidence>
<dbReference type="CDD" id="cd04275">
    <property type="entry name" value="ZnMc_pappalysin_like"/>
    <property type="match status" value="1"/>
</dbReference>
<evidence type="ECO:0000256" key="5">
    <source>
        <dbReference type="ARBA" id="ARBA00022801"/>
    </source>
</evidence>
<comment type="similarity">
    <text evidence="1">Belongs to the peptidase M43B family.</text>
</comment>
<dbReference type="RefSeq" id="WP_378178012.1">
    <property type="nucleotide sequence ID" value="NZ_JBHTCR010000004.1"/>
</dbReference>
<keyword evidence="3" id="KW-0479">Metal-binding</keyword>
<organism evidence="10 11">
    <name type="scientific">Chryseobacterium zhengzhouense</name>
    <dbReference type="NCBI Taxonomy" id="1636086"/>
    <lineage>
        <taxon>Bacteria</taxon>
        <taxon>Pseudomonadati</taxon>
        <taxon>Bacteroidota</taxon>
        <taxon>Flavobacteriia</taxon>
        <taxon>Flavobacteriales</taxon>
        <taxon>Weeksellaceae</taxon>
        <taxon>Chryseobacterium group</taxon>
        <taxon>Chryseobacterium</taxon>
    </lineage>
</organism>
<comment type="caution">
    <text evidence="10">The sequence shown here is derived from an EMBL/GenBank/DDBJ whole genome shotgun (WGS) entry which is preliminary data.</text>
</comment>
<name>A0ABW2LY53_9FLAO</name>
<evidence type="ECO:0000256" key="3">
    <source>
        <dbReference type="ARBA" id="ARBA00022723"/>
    </source>
</evidence>
<feature type="domain" description="Peptidase M43 pregnancy-associated plasma-A" evidence="9">
    <location>
        <begin position="195"/>
        <end position="312"/>
    </location>
</feature>
<keyword evidence="7 10" id="KW-0482">Metalloprotease</keyword>
<accession>A0ABW2LY53</accession>
<dbReference type="PANTHER" id="PTHR47466:SF1">
    <property type="entry name" value="METALLOPROTEASE MEP1 (AFU_ORTHOLOGUE AFUA_1G07730)-RELATED"/>
    <property type="match status" value="1"/>
</dbReference>
<keyword evidence="8" id="KW-1015">Disulfide bond</keyword>
<dbReference type="Pfam" id="PF05572">
    <property type="entry name" value="Peptidase_M43"/>
    <property type="match status" value="1"/>
</dbReference>
<evidence type="ECO:0000313" key="10">
    <source>
        <dbReference type="EMBL" id="MFC7347142.1"/>
    </source>
</evidence>
<protein>
    <submittedName>
        <fullName evidence="10">M43 family zinc metalloprotease</fullName>
    </submittedName>
</protein>
<dbReference type="InterPro" id="IPR024079">
    <property type="entry name" value="MetalloPept_cat_dom_sf"/>
</dbReference>
<dbReference type="Proteomes" id="UP001596550">
    <property type="component" value="Unassembled WGS sequence"/>
</dbReference>
<evidence type="ECO:0000256" key="6">
    <source>
        <dbReference type="ARBA" id="ARBA00022833"/>
    </source>
</evidence>
<evidence type="ECO:0000259" key="9">
    <source>
        <dbReference type="Pfam" id="PF05572"/>
    </source>
</evidence>
<gene>
    <name evidence="10" type="ORF">ACFQO9_10480</name>
</gene>
<keyword evidence="4" id="KW-0732">Signal</keyword>
<dbReference type="InterPro" id="IPR008754">
    <property type="entry name" value="Peptidase_M43"/>
</dbReference>
<keyword evidence="11" id="KW-1185">Reference proteome</keyword>
<keyword evidence="6" id="KW-0862">Zinc</keyword>
<proteinExistence type="inferred from homology"/>
<dbReference type="EMBL" id="JBHTCR010000004">
    <property type="protein sequence ID" value="MFC7347142.1"/>
    <property type="molecule type" value="Genomic_DNA"/>
</dbReference>
<evidence type="ECO:0000256" key="2">
    <source>
        <dbReference type="ARBA" id="ARBA00022670"/>
    </source>
</evidence>
<sequence length="324" mass="35671">MKKTIFMLGIVSAILAGCESDEKIESLSQENNTTNVAARRSCASDEVLKEQMAKDPELARRISDIEVFTQRKLNENFESRLVNGVIEIPIVVNVLYRTAAENISQAQIQSQIDVLNNDFNATNSDYNNVPTLFSNVKANVGIRFVLDQVVRKSTKKTSWGTRDAMKKSAQGGLSPISPTTKLNLWVCTIGGGILGYAQFPGGSSATDGVVIDSKYLGTTGTATYPYNLGRTATHEVGHWMNLRHIWGDATCGTDYCNDTPSHNTANYGTPAYPHYSTCTGNPVEMTMNYMDYVDDRAMFMFSADQKSRMLAIFQAGGPRYSFAQ</sequence>
<evidence type="ECO:0000313" key="11">
    <source>
        <dbReference type="Proteomes" id="UP001596550"/>
    </source>
</evidence>
<keyword evidence="5" id="KW-0378">Hydrolase</keyword>
<dbReference type="PROSITE" id="PS51257">
    <property type="entry name" value="PROKAR_LIPOPROTEIN"/>
    <property type="match status" value="1"/>
</dbReference>
<evidence type="ECO:0000256" key="7">
    <source>
        <dbReference type="ARBA" id="ARBA00023049"/>
    </source>
</evidence>
<reference evidence="11" key="1">
    <citation type="journal article" date="2019" name="Int. J. Syst. Evol. Microbiol.">
        <title>The Global Catalogue of Microorganisms (GCM) 10K type strain sequencing project: providing services to taxonomists for standard genome sequencing and annotation.</title>
        <authorList>
            <consortium name="The Broad Institute Genomics Platform"/>
            <consortium name="The Broad Institute Genome Sequencing Center for Infectious Disease"/>
            <person name="Wu L."/>
            <person name="Ma J."/>
        </authorList>
    </citation>
    <scope>NUCLEOTIDE SEQUENCE [LARGE SCALE GENOMIC DNA]</scope>
    <source>
        <strain evidence="11">CCUG 54781</strain>
    </source>
</reference>
<keyword evidence="2" id="KW-0645">Protease</keyword>
<dbReference type="PANTHER" id="PTHR47466">
    <property type="match status" value="1"/>
</dbReference>
<dbReference type="Gene3D" id="3.40.390.10">
    <property type="entry name" value="Collagenase (Catalytic Domain)"/>
    <property type="match status" value="1"/>
</dbReference>